<dbReference type="Proteomes" id="UP000218209">
    <property type="component" value="Unassembled WGS sequence"/>
</dbReference>
<keyword evidence="2" id="KW-1185">Reference proteome</keyword>
<gene>
    <name evidence="1" type="ORF">BU14_0251s0011</name>
</gene>
<sequence length="47" mass="5132">MVFKRVSEGLSSAPSGVHHVSHARLNRAQRVVAHPFAYSLAVPHTEP</sequence>
<evidence type="ECO:0000313" key="2">
    <source>
        <dbReference type="Proteomes" id="UP000218209"/>
    </source>
</evidence>
<protein>
    <submittedName>
        <fullName evidence="1">Uncharacterized protein</fullName>
    </submittedName>
</protein>
<proteinExistence type="predicted"/>
<name>A0A1X6P2S8_PORUM</name>
<reference evidence="1 2" key="1">
    <citation type="submission" date="2017-03" db="EMBL/GenBank/DDBJ databases">
        <title>WGS assembly of Porphyra umbilicalis.</title>
        <authorList>
            <person name="Brawley S.H."/>
            <person name="Blouin N.A."/>
            <person name="Ficko-Blean E."/>
            <person name="Wheeler G.L."/>
            <person name="Lohr M."/>
            <person name="Goodson H.V."/>
            <person name="Jenkins J.W."/>
            <person name="Blaby-Haas C.E."/>
            <person name="Helliwell K.E."/>
            <person name="Chan C."/>
            <person name="Marriage T."/>
            <person name="Bhattacharya D."/>
            <person name="Klein A.S."/>
            <person name="Badis Y."/>
            <person name="Brodie J."/>
            <person name="Cao Y."/>
            <person name="Collen J."/>
            <person name="Dittami S.M."/>
            <person name="Gachon C.M."/>
            <person name="Green B.R."/>
            <person name="Karpowicz S."/>
            <person name="Kim J.W."/>
            <person name="Kudahl U."/>
            <person name="Lin S."/>
            <person name="Michel G."/>
            <person name="Mittag M."/>
            <person name="Olson B.J."/>
            <person name="Pangilinan J."/>
            <person name="Peng Y."/>
            <person name="Qiu H."/>
            <person name="Shu S."/>
            <person name="Singer J.T."/>
            <person name="Smith A.G."/>
            <person name="Sprecher B.N."/>
            <person name="Wagner V."/>
            <person name="Wang W."/>
            <person name="Wang Z.-Y."/>
            <person name="Yan J."/>
            <person name="Yarish C."/>
            <person name="Zoeuner-Riek S."/>
            <person name="Zhuang Y."/>
            <person name="Zou Y."/>
            <person name="Lindquist E.A."/>
            <person name="Grimwood J."/>
            <person name="Barry K."/>
            <person name="Rokhsar D.S."/>
            <person name="Schmutz J."/>
            <person name="Stiller J.W."/>
            <person name="Grossman A.R."/>
            <person name="Prochnik S.E."/>
        </authorList>
    </citation>
    <scope>NUCLEOTIDE SEQUENCE [LARGE SCALE GENOMIC DNA]</scope>
    <source>
        <strain evidence="1">4086291</strain>
    </source>
</reference>
<organism evidence="1 2">
    <name type="scientific">Porphyra umbilicalis</name>
    <name type="common">Purple laver</name>
    <name type="synonym">Red alga</name>
    <dbReference type="NCBI Taxonomy" id="2786"/>
    <lineage>
        <taxon>Eukaryota</taxon>
        <taxon>Rhodophyta</taxon>
        <taxon>Bangiophyceae</taxon>
        <taxon>Bangiales</taxon>
        <taxon>Bangiaceae</taxon>
        <taxon>Porphyra</taxon>
    </lineage>
</organism>
<accession>A0A1X6P2S8</accession>
<evidence type="ECO:0000313" key="1">
    <source>
        <dbReference type="EMBL" id="OSX75171.1"/>
    </source>
</evidence>
<dbReference type="EMBL" id="KV918916">
    <property type="protein sequence ID" value="OSX75171.1"/>
    <property type="molecule type" value="Genomic_DNA"/>
</dbReference>
<dbReference type="AlphaFoldDB" id="A0A1X6P2S8"/>